<evidence type="ECO:0000313" key="2">
    <source>
        <dbReference type="Proteomes" id="UP000007523"/>
    </source>
</evidence>
<protein>
    <submittedName>
        <fullName evidence="1">Uncharacterized protein</fullName>
    </submittedName>
</protein>
<evidence type="ECO:0000313" key="1">
    <source>
        <dbReference type="EMBL" id="AFC29947.1"/>
    </source>
</evidence>
<dbReference type="AlphaFoldDB" id="H6NAM2"/>
<gene>
    <name evidence="1" type="ORF">PM3016_3081</name>
</gene>
<dbReference type="Proteomes" id="UP000007523">
    <property type="component" value="Chromosome"/>
</dbReference>
<name>H6NAM2_9BACL</name>
<accession>H6NAM2</accession>
<dbReference type="EMBL" id="CP003235">
    <property type="protein sequence ID" value="AFC29947.1"/>
    <property type="molecule type" value="Genomic_DNA"/>
</dbReference>
<sequence>MPYWCVFRACAAENETLVRYGTILHEKSASDQE</sequence>
<keyword evidence="2" id="KW-1185">Reference proteome</keyword>
<organism evidence="1 2">
    <name type="scientific">Paenibacillus mucilaginosus 3016</name>
    <dbReference type="NCBI Taxonomy" id="1116391"/>
    <lineage>
        <taxon>Bacteria</taxon>
        <taxon>Bacillati</taxon>
        <taxon>Bacillota</taxon>
        <taxon>Bacilli</taxon>
        <taxon>Bacillales</taxon>
        <taxon>Paenibacillaceae</taxon>
        <taxon>Paenibacillus</taxon>
    </lineage>
</organism>
<reference evidence="1 2" key="1">
    <citation type="journal article" date="2012" name="J. Bacteriol.">
        <title>Complete Genome Sequence of Paenibacillus mucilaginosus 3016, a Bacterium Functional as Microbial Fertilizer.</title>
        <authorList>
            <person name="Ma M."/>
            <person name="Wang Z."/>
            <person name="Li L."/>
            <person name="Jiang X."/>
            <person name="Guan D."/>
            <person name="Cao F."/>
            <person name="Chen H."/>
            <person name="Wang X."/>
            <person name="Shen D."/>
            <person name="Du B."/>
            <person name="Li J."/>
        </authorList>
    </citation>
    <scope>NUCLEOTIDE SEQUENCE [LARGE SCALE GENOMIC DNA]</scope>
    <source>
        <strain evidence="1 2">3016</strain>
    </source>
</reference>
<dbReference type="HOGENOM" id="CLU_3382999_0_0_9"/>
<proteinExistence type="predicted"/>
<dbReference type="KEGG" id="pmq:PM3016_3081"/>